<keyword evidence="2" id="KW-0677">Repeat</keyword>
<feature type="repeat" description="PPR" evidence="4">
    <location>
        <begin position="788"/>
        <end position="822"/>
    </location>
</feature>
<organism evidence="6 7">
    <name type="scientific">Rhynchospora pubera</name>
    <dbReference type="NCBI Taxonomy" id="906938"/>
    <lineage>
        <taxon>Eukaryota</taxon>
        <taxon>Viridiplantae</taxon>
        <taxon>Streptophyta</taxon>
        <taxon>Embryophyta</taxon>
        <taxon>Tracheophyta</taxon>
        <taxon>Spermatophyta</taxon>
        <taxon>Magnoliopsida</taxon>
        <taxon>Liliopsida</taxon>
        <taxon>Poales</taxon>
        <taxon>Cyperaceae</taxon>
        <taxon>Cyperoideae</taxon>
        <taxon>Rhynchosporeae</taxon>
        <taxon>Rhynchospora</taxon>
    </lineage>
</organism>
<dbReference type="InterPro" id="IPR011990">
    <property type="entry name" value="TPR-like_helical_dom_sf"/>
</dbReference>
<feature type="repeat" description="PPR" evidence="4">
    <location>
        <begin position="687"/>
        <end position="721"/>
    </location>
</feature>
<dbReference type="PANTHER" id="PTHR47447:SF26">
    <property type="entry name" value="CHLOROPLAST RNA SPLICING4"/>
    <property type="match status" value="1"/>
</dbReference>
<feature type="repeat" description="PPR" evidence="4">
    <location>
        <begin position="230"/>
        <end position="264"/>
    </location>
</feature>
<dbReference type="InterPro" id="IPR002885">
    <property type="entry name" value="PPR_rpt"/>
</dbReference>
<gene>
    <name evidence="6" type="ORF">LUZ62_029118</name>
</gene>
<dbReference type="Pfam" id="PF13812">
    <property type="entry name" value="PPR_3"/>
    <property type="match status" value="3"/>
</dbReference>
<feature type="repeat" description="PPR" evidence="4">
    <location>
        <begin position="442"/>
        <end position="476"/>
    </location>
</feature>
<evidence type="ECO:0000256" key="4">
    <source>
        <dbReference type="PROSITE-ProRule" id="PRU00708"/>
    </source>
</evidence>
<feature type="repeat" description="PPR" evidence="4">
    <location>
        <begin position="893"/>
        <end position="927"/>
    </location>
</feature>
<feature type="repeat" description="PPR" evidence="4">
    <location>
        <begin position="265"/>
        <end position="301"/>
    </location>
</feature>
<dbReference type="EMBL" id="JAMFTS010000001">
    <property type="protein sequence ID" value="KAJ4816552.1"/>
    <property type="molecule type" value="Genomic_DNA"/>
</dbReference>
<feature type="repeat" description="PPR" evidence="4">
    <location>
        <begin position="337"/>
        <end position="371"/>
    </location>
</feature>
<keyword evidence="3" id="KW-0809">Transit peptide</keyword>
<feature type="repeat" description="PPR" evidence="4">
    <location>
        <begin position="372"/>
        <end position="406"/>
    </location>
</feature>
<feature type="repeat" description="PPR" evidence="4">
    <location>
        <begin position="302"/>
        <end position="336"/>
    </location>
</feature>
<evidence type="ECO:0000256" key="2">
    <source>
        <dbReference type="ARBA" id="ARBA00022737"/>
    </source>
</evidence>
<feature type="region of interest" description="Disordered" evidence="5">
    <location>
        <begin position="1"/>
        <end position="97"/>
    </location>
</feature>
<comment type="caution">
    <text evidence="6">The sequence shown here is derived from an EMBL/GenBank/DDBJ whole genome shotgun (WGS) entry which is preliminary data.</text>
</comment>
<dbReference type="PANTHER" id="PTHR47447">
    <property type="entry name" value="OS03G0856100 PROTEIN"/>
    <property type="match status" value="1"/>
</dbReference>
<evidence type="ECO:0000256" key="1">
    <source>
        <dbReference type="ARBA" id="ARBA00007626"/>
    </source>
</evidence>
<evidence type="ECO:0000313" key="7">
    <source>
        <dbReference type="Proteomes" id="UP001140206"/>
    </source>
</evidence>
<dbReference type="SUPFAM" id="SSF48452">
    <property type="entry name" value="TPR-like"/>
    <property type="match status" value="1"/>
</dbReference>
<keyword evidence="7" id="KW-1185">Reference proteome</keyword>
<feature type="repeat" description="PPR" evidence="4">
    <location>
        <begin position="928"/>
        <end position="962"/>
    </location>
</feature>
<protein>
    <submittedName>
        <fullName evidence="6">Pentatricopeptide repeat-containing protein</fullName>
    </submittedName>
</protein>
<dbReference type="NCBIfam" id="TIGR00756">
    <property type="entry name" value="PPR"/>
    <property type="match status" value="12"/>
</dbReference>
<feature type="repeat" description="PPR" evidence="4">
    <location>
        <begin position="477"/>
        <end position="511"/>
    </location>
</feature>
<accession>A0AAV8HKK3</accession>
<comment type="similarity">
    <text evidence="1">Belongs to the PPR family. P subfamily.</text>
</comment>
<feature type="repeat" description="PPR" evidence="4">
    <location>
        <begin position="512"/>
        <end position="547"/>
    </location>
</feature>
<feature type="compositionally biased region" description="Basic and acidic residues" evidence="5">
    <location>
        <begin position="84"/>
        <end position="94"/>
    </location>
</feature>
<feature type="compositionally biased region" description="Low complexity" evidence="5">
    <location>
        <begin position="18"/>
        <end position="34"/>
    </location>
</feature>
<dbReference type="Pfam" id="PF01535">
    <property type="entry name" value="PPR"/>
    <property type="match status" value="1"/>
</dbReference>
<dbReference type="Pfam" id="PF13041">
    <property type="entry name" value="PPR_2"/>
    <property type="match status" value="5"/>
</dbReference>
<dbReference type="Gene3D" id="1.25.40.10">
    <property type="entry name" value="Tetratricopeptide repeat domain"/>
    <property type="match status" value="8"/>
</dbReference>
<feature type="compositionally biased region" description="Low complexity" evidence="5">
    <location>
        <begin position="63"/>
        <end position="80"/>
    </location>
</feature>
<dbReference type="PROSITE" id="PS51375">
    <property type="entry name" value="PPR"/>
    <property type="match status" value="16"/>
</dbReference>
<dbReference type="Pfam" id="PF12854">
    <property type="entry name" value="PPR_1"/>
    <property type="match status" value="1"/>
</dbReference>
<feature type="repeat" description="PPR" evidence="4">
    <location>
        <begin position="963"/>
        <end position="997"/>
    </location>
</feature>
<dbReference type="Proteomes" id="UP001140206">
    <property type="component" value="Chromosome 1"/>
</dbReference>
<evidence type="ECO:0000313" key="6">
    <source>
        <dbReference type="EMBL" id="KAJ4816552.1"/>
    </source>
</evidence>
<evidence type="ECO:0000256" key="5">
    <source>
        <dbReference type="SAM" id="MobiDB-lite"/>
    </source>
</evidence>
<feature type="repeat" description="PPR" evidence="4">
    <location>
        <begin position="998"/>
        <end position="1032"/>
    </location>
</feature>
<sequence length="1452" mass="165252">MPLLGLTTPFPFPPPSRLPNLRPATATSPSSSSPDEFHYPQADPSIRWPDLHLHFPHLPKPHQPLTNTNPNPNPTSSIITAPLDKAKPSDEKTELPSNFESLESKSHRTHVKKLSKLALKRAHDWRERVRLLSNRILSLPDSAHVADVLDHREPSLQVTPTDLSFVVKQVGQTDWRRALEAYEWLTLHRQHAPGPRLLSAILGVLGRARQDSLAEEVFLRCCSDTDSEPAVQVYNAMMGVYARTGRFAEVRKLLDSMRDRGLEPDLVSFNTLINARSKAHSLGPGVALQLLNDVRRSGLRPDTITYNTLISACSQNTNLEDAMKVFEEMLKSECQPDLWTYNAMISVCGRCSMAQEAERLFDELHVKGFIPDAVTYNALLYSFARAGDVAKVEKVCNEMVHAGFKKDEITYNTIINMYGKKGRLDIAFCLYNEMKIDGCDPDVFTYTVLIDLLGKADRVLEASEVMSRMVEAGLKPNVKTFNALICGYAKAGMRIEAKKTFDHMIRSGIEPDCMAYSVMLDVLLRSDGEIRKVMELYRSMVKAGFYPDEYLYQVMLQSLMEANEEDKIHELIKDMEMVSFMNVQSICSVLVKAGCFFEGAEMLKQAVSQGHKPDHEILSLILNAYESLGRSDDGLALLGFVHEQIPSSLSLTTESFIMMLCRNKKIEAAIEEYNKLRFLGYESFEKNPSLHEYLISCCIKSGLLPVAFQFYSDMSFLGIRPSQETYKILISAYCKLNYPETAEDLMQHAMLNDPLAYINIIETYGKLKLWEKAEAFVEKLRHHEQSLDRRVWNSLISAYAESGRYEKARAIFNHMMKHGPYPSVDSINGLINALIIDKRLDEMYVVIQELQDMDFKISKSTILLMLDAFARENNIFEVRKIYSGMKAAGYLPNMHLYRSMIALFTHDKRVGDVESMVEEMERAGLKPDIFIFNSLLKMYTKIGAYKKTSEVYQKILRSSLRPDEDTYNTLIVMYSRDVRPEEGLTLLSEMRKLGLELKLDSYKSLLAACVKAQLLDQAEELFSDIRSKGYKLDRLIYHLMLKIYRNSGNHIKAENLLELMKEDGVEPTIATMHLLMLSYGTAHQPKEADNILNNLRNSGMVVTTLPYSTVIDAYLKNGEYDNGIAKLLELKKQGIQIDHRIWTCFVRAASFCEKREEAFLLLGALRDRGFDLPIRLLTDKSDSLVSEVLSLLEELGPLEDNAAFNFVNAIEDLLWAFEKRATASWIFQLATKTNIYRNNVFRVLERDWGADFRKMSGGAALVGLTLWLDHMQDASLQGCPESPKSVVLITGAAEYNKVSLNKTLKAYLWEMGSPFLPCKSRTGILVAKAHSLRMWLKESTFCMDLELKDSSTLPCTNSMRLIDGYFMRAGLVPAFKDIEERLGEIRPKKFARLALLSEDSRDKVITKHIEGTREKMEKARKNGSVGVRRRRPTRLRTAKFMRWKHKEEIDSR</sequence>
<proteinExistence type="inferred from homology"/>
<feature type="repeat" description="PPR" evidence="4">
    <location>
        <begin position="407"/>
        <end position="441"/>
    </location>
</feature>
<evidence type="ECO:0000256" key="3">
    <source>
        <dbReference type="ARBA" id="ARBA00022946"/>
    </source>
</evidence>
<feature type="repeat" description="PPR" evidence="4">
    <location>
        <begin position="1033"/>
        <end position="1067"/>
    </location>
</feature>
<name>A0AAV8HKK3_9POAL</name>
<reference evidence="6" key="1">
    <citation type="submission" date="2022-08" db="EMBL/GenBank/DDBJ databases">
        <authorList>
            <person name="Marques A."/>
        </authorList>
    </citation>
    <scope>NUCLEOTIDE SEQUENCE</scope>
    <source>
        <strain evidence="6">RhyPub2mFocal</strain>
        <tissue evidence="6">Leaves</tissue>
    </source>
</reference>